<dbReference type="InterPro" id="IPR056906">
    <property type="entry name" value="ORF2/G2P_dom"/>
</dbReference>
<evidence type="ECO:0000313" key="3">
    <source>
        <dbReference type="Proteomes" id="UP000559117"/>
    </source>
</evidence>
<reference evidence="2 3" key="1">
    <citation type="submission" date="2020-08" db="EMBL/GenBank/DDBJ databases">
        <title>Genomic Encyclopedia of Type Strains, Phase IV (KMG-IV): sequencing the most valuable type-strain genomes for metagenomic binning, comparative biology and taxonomic classification.</title>
        <authorList>
            <person name="Goeker M."/>
        </authorList>
    </citation>
    <scope>NUCLEOTIDE SEQUENCE [LARGE SCALE GENOMIC DNA]</scope>
    <source>
        <strain evidence="2 3">DSM 24661</strain>
    </source>
</reference>
<dbReference type="RefSeq" id="WP_183863473.1">
    <property type="nucleotide sequence ID" value="NZ_JACHFH010000059.1"/>
</dbReference>
<evidence type="ECO:0000259" key="1">
    <source>
        <dbReference type="Pfam" id="PF23343"/>
    </source>
</evidence>
<dbReference type="Proteomes" id="UP000559117">
    <property type="component" value="Unassembled WGS sequence"/>
</dbReference>
<accession>A0A840UYX1</accession>
<dbReference type="Pfam" id="PF23343">
    <property type="entry name" value="REP_ORF2-G2P"/>
    <property type="match status" value="1"/>
</dbReference>
<dbReference type="AlphaFoldDB" id="A0A840UYX1"/>
<organism evidence="2 3">
    <name type="scientific">Pectinatus brassicae</name>
    <dbReference type="NCBI Taxonomy" id="862415"/>
    <lineage>
        <taxon>Bacteria</taxon>
        <taxon>Bacillati</taxon>
        <taxon>Bacillota</taxon>
        <taxon>Negativicutes</taxon>
        <taxon>Selenomonadales</taxon>
        <taxon>Selenomonadaceae</taxon>
        <taxon>Pectinatus</taxon>
    </lineage>
</organism>
<keyword evidence="3" id="KW-1185">Reference proteome</keyword>
<protein>
    <recommendedName>
        <fullName evidence="1">Replication-associated protein ORF2/G2P domain-containing protein</fullName>
    </recommendedName>
</protein>
<feature type="domain" description="Replication-associated protein ORF2/G2P" evidence="1">
    <location>
        <begin position="70"/>
        <end position="170"/>
    </location>
</feature>
<evidence type="ECO:0000313" key="2">
    <source>
        <dbReference type="EMBL" id="MBB5337565.1"/>
    </source>
</evidence>
<comment type="caution">
    <text evidence="2">The sequence shown here is derived from an EMBL/GenBank/DDBJ whole genome shotgun (WGS) entry which is preliminary data.</text>
</comment>
<proteinExistence type="predicted"/>
<name>A0A840UYX1_9FIRM</name>
<dbReference type="EMBL" id="JACHFH010000059">
    <property type="protein sequence ID" value="MBB5337565.1"/>
    <property type="molecule type" value="Genomic_DNA"/>
</dbReference>
<gene>
    <name evidence="2" type="ORF">HNR32_002727</name>
</gene>
<sequence length="253" mass="29897">MSYLRKILRHGIIIEDTKYLNGRYGKSKRNSKPIGQTPPEQLRWQSKNNVKKCWRLLDDNFSPGDLWVLLTWPHKVRPSTAEIRKSMTTFLARMKSRYKKACKDFKYIYSAGRGKRGAAHIHIVMPKFDIAEIQKVWADIVNNGEWVKTGFQPLSQMRDYYKLANYIVKNSEETFYSDDPIYKKRYCASRNLKVQDIKAKVVKAHEWKKEPVERPGYYIDKERSYIGYTAYGYPMQYTVYVKLPPVSKRDGKK</sequence>